<dbReference type="PROSITE" id="PS00213">
    <property type="entry name" value="LIPOCALIN"/>
    <property type="match status" value="1"/>
</dbReference>
<accession>A0A3B1JZS5</accession>
<keyword evidence="5" id="KW-1185">Reference proteome</keyword>
<dbReference type="InterPro" id="IPR012674">
    <property type="entry name" value="Calycin"/>
</dbReference>
<dbReference type="InParanoid" id="A0A3B1JZS5"/>
<evidence type="ECO:0000256" key="2">
    <source>
        <dbReference type="RuleBase" id="RU003695"/>
    </source>
</evidence>
<dbReference type="PRINTS" id="PR01254">
    <property type="entry name" value="PGNDSYNTHASE"/>
</dbReference>
<dbReference type="PANTHER" id="PTHR11430">
    <property type="entry name" value="LIPOCALIN"/>
    <property type="match status" value="1"/>
</dbReference>
<reference evidence="4" key="3">
    <citation type="submission" date="2025-08" db="UniProtKB">
        <authorList>
            <consortium name="Ensembl"/>
        </authorList>
    </citation>
    <scope>IDENTIFICATION</scope>
</reference>
<sequence>MLFPASDWPAGLGEELFGLAPSYTSPAGAQSGASALSVFSWLSSCKSPANMKVLLLTVSLAMILMESRGHIHPQKNFDLKRFGGKWFRVGLAYDAPSFAQYRSSLRVIMGKVDPKDNGDANMTVWRTKAEGCKSKLYSYMKTTVPGVFKYFSTRHKIIKDVTVVETNYTEYALLFKYKKFNREYSQVSLYGRTQKLRADLIEKFKKYSMEHGFPDESIITPPPAEACPLPSH</sequence>
<dbReference type="Bgee" id="ENSAMXG00000043533">
    <property type="expression patterns" value="Expressed in olfactory epithelium and 8 other cell types or tissues"/>
</dbReference>
<feature type="domain" description="Lipocalin/cytosolic fatty-acid binding" evidence="3">
    <location>
        <begin position="84"/>
        <end position="223"/>
    </location>
</feature>
<comment type="similarity">
    <text evidence="1 2">Belongs to the calycin superfamily. Lipocalin family.</text>
</comment>
<protein>
    <submittedName>
        <fullName evidence="4">Prostaglandin D2 synthase</fullName>
    </submittedName>
</protein>
<dbReference type="InterPro" id="IPR002345">
    <property type="entry name" value="Lipocalin"/>
</dbReference>
<dbReference type="Ensembl" id="ENSAMXT00000056728.1">
    <property type="protein sequence ID" value="ENSAMXP00000047778.1"/>
    <property type="gene ID" value="ENSAMXG00000043533.1"/>
</dbReference>
<evidence type="ECO:0000256" key="1">
    <source>
        <dbReference type="ARBA" id="ARBA00006889"/>
    </source>
</evidence>
<dbReference type="SUPFAM" id="SSF50814">
    <property type="entry name" value="Lipocalins"/>
    <property type="match status" value="1"/>
</dbReference>
<dbReference type="Gene3D" id="2.40.128.20">
    <property type="match status" value="1"/>
</dbReference>
<reference evidence="5" key="1">
    <citation type="submission" date="2013-03" db="EMBL/GenBank/DDBJ databases">
        <authorList>
            <person name="Jeffery W."/>
            <person name="Warren W."/>
            <person name="Wilson R.K."/>
        </authorList>
    </citation>
    <scope>NUCLEOTIDE SEQUENCE</scope>
    <source>
        <strain evidence="5">female</strain>
    </source>
</reference>
<dbReference type="AlphaFoldDB" id="A0A3B1JZS5"/>
<reference evidence="4" key="4">
    <citation type="submission" date="2025-09" db="UniProtKB">
        <authorList>
            <consortium name="Ensembl"/>
        </authorList>
    </citation>
    <scope>IDENTIFICATION</scope>
</reference>
<dbReference type="STRING" id="7994.ENSAMXP00000047778"/>
<dbReference type="Proteomes" id="UP000018467">
    <property type="component" value="Unassembled WGS sequence"/>
</dbReference>
<dbReference type="OrthoDB" id="9627583at2759"/>
<organism evidence="4 5">
    <name type="scientific">Astyanax mexicanus</name>
    <name type="common">Blind cave fish</name>
    <name type="synonym">Astyanax fasciatus mexicanus</name>
    <dbReference type="NCBI Taxonomy" id="7994"/>
    <lineage>
        <taxon>Eukaryota</taxon>
        <taxon>Metazoa</taxon>
        <taxon>Chordata</taxon>
        <taxon>Craniata</taxon>
        <taxon>Vertebrata</taxon>
        <taxon>Euteleostomi</taxon>
        <taxon>Actinopterygii</taxon>
        <taxon>Neopterygii</taxon>
        <taxon>Teleostei</taxon>
        <taxon>Ostariophysi</taxon>
        <taxon>Characiformes</taxon>
        <taxon>Characoidei</taxon>
        <taxon>Acestrorhamphidae</taxon>
        <taxon>Acestrorhamphinae</taxon>
        <taxon>Astyanax</taxon>
    </lineage>
</organism>
<dbReference type="GO" id="GO:0036094">
    <property type="term" value="F:small molecule binding"/>
    <property type="evidence" value="ECO:0007669"/>
    <property type="project" value="InterPro"/>
</dbReference>
<evidence type="ECO:0000313" key="4">
    <source>
        <dbReference type="Ensembl" id="ENSAMXP00000047778.1"/>
    </source>
</evidence>
<dbReference type="InterPro" id="IPR022272">
    <property type="entry name" value="Lipocalin_CS"/>
</dbReference>
<proteinExistence type="inferred from homology"/>
<name>A0A3B1JZS5_ASTMX</name>
<reference evidence="5" key="2">
    <citation type="journal article" date="2014" name="Nat. Commun.">
        <title>The cavefish genome reveals candidate genes for eye loss.</title>
        <authorList>
            <person name="McGaugh S.E."/>
            <person name="Gross J.B."/>
            <person name="Aken B."/>
            <person name="Blin M."/>
            <person name="Borowsky R."/>
            <person name="Chalopin D."/>
            <person name="Hinaux H."/>
            <person name="Jeffery W.R."/>
            <person name="Keene A."/>
            <person name="Ma L."/>
            <person name="Minx P."/>
            <person name="Murphy D."/>
            <person name="O'Quin K.E."/>
            <person name="Retaux S."/>
            <person name="Rohner N."/>
            <person name="Searle S.M."/>
            <person name="Stahl B.A."/>
            <person name="Tabin C."/>
            <person name="Volff J.N."/>
            <person name="Yoshizawa M."/>
            <person name="Warren W.C."/>
        </authorList>
    </citation>
    <scope>NUCLEOTIDE SEQUENCE [LARGE SCALE GENOMIC DNA]</scope>
    <source>
        <strain evidence="5">female</strain>
    </source>
</reference>
<dbReference type="PRINTS" id="PR00179">
    <property type="entry name" value="LIPOCALIN"/>
</dbReference>
<dbReference type="GeneTree" id="ENSGT01120000271921"/>
<dbReference type="Pfam" id="PF00061">
    <property type="entry name" value="Lipocalin"/>
    <property type="match status" value="1"/>
</dbReference>
<dbReference type="InterPro" id="IPR000566">
    <property type="entry name" value="Lipocln_cytosolic_FA-bd_dom"/>
</dbReference>
<evidence type="ECO:0000313" key="5">
    <source>
        <dbReference type="Proteomes" id="UP000018467"/>
    </source>
</evidence>
<evidence type="ECO:0000259" key="3">
    <source>
        <dbReference type="Pfam" id="PF00061"/>
    </source>
</evidence>
<dbReference type="PANTHER" id="PTHR11430:SF63">
    <property type="entry name" value="LOC555483 PROTEIN-RELATED"/>
    <property type="match status" value="1"/>
</dbReference>